<dbReference type="InterPro" id="IPR035971">
    <property type="entry name" value="CBD_sf"/>
</dbReference>
<accession>A0AAV9WQ26</accession>
<feature type="chain" id="PRO_5043866560" description="CBM1 domain-containing protein" evidence="2">
    <location>
        <begin position="23"/>
        <end position="313"/>
    </location>
</feature>
<organism evidence="4 5">
    <name type="scientific">Arthrobotrys musiformis</name>
    <dbReference type="NCBI Taxonomy" id="47236"/>
    <lineage>
        <taxon>Eukaryota</taxon>
        <taxon>Fungi</taxon>
        <taxon>Dikarya</taxon>
        <taxon>Ascomycota</taxon>
        <taxon>Pezizomycotina</taxon>
        <taxon>Orbiliomycetes</taxon>
        <taxon>Orbiliales</taxon>
        <taxon>Orbiliaceae</taxon>
        <taxon>Arthrobotrys</taxon>
    </lineage>
</organism>
<keyword evidence="1 2" id="KW-0732">Signal</keyword>
<dbReference type="InterPro" id="IPR000254">
    <property type="entry name" value="CBD"/>
</dbReference>
<reference evidence="4 5" key="1">
    <citation type="submission" date="2023-08" db="EMBL/GenBank/DDBJ databases">
        <authorList>
            <person name="Palmer J.M."/>
        </authorList>
    </citation>
    <scope>NUCLEOTIDE SEQUENCE [LARGE SCALE GENOMIC DNA]</scope>
    <source>
        <strain evidence="4 5">TWF481</strain>
    </source>
</reference>
<dbReference type="Pfam" id="PF00734">
    <property type="entry name" value="CBM_1"/>
    <property type="match status" value="1"/>
</dbReference>
<dbReference type="Proteomes" id="UP001370758">
    <property type="component" value="Unassembled WGS sequence"/>
</dbReference>
<proteinExistence type="predicted"/>
<evidence type="ECO:0000256" key="1">
    <source>
        <dbReference type="ARBA" id="ARBA00022729"/>
    </source>
</evidence>
<gene>
    <name evidence="4" type="ORF">TWF481_000585</name>
</gene>
<evidence type="ECO:0000259" key="3">
    <source>
        <dbReference type="PROSITE" id="PS51164"/>
    </source>
</evidence>
<dbReference type="SUPFAM" id="SSF57180">
    <property type="entry name" value="Cellulose-binding domain"/>
    <property type="match status" value="1"/>
</dbReference>
<evidence type="ECO:0000313" key="5">
    <source>
        <dbReference type="Proteomes" id="UP001370758"/>
    </source>
</evidence>
<name>A0AAV9WQ26_9PEZI</name>
<feature type="domain" description="CBM1" evidence="3">
    <location>
        <begin position="238"/>
        <end position="278"/>
    </location>
</feature>
<dbReference type="AlphaFoldDB" id="A0AAV9WQ26"/>
<dbReference type="GO" id="GO:0030248">
    <property type="term" value="F:cellulose binding"/>
    <property type="evidence" value="ECO:0007669"/>
    <property type="project" value="InterPro"/>
</dbReference>
<evidence type="ECO:0000313" key="4">
    <source>
        <dbReference type="EMBL" id="KAK6511677.1"/>
    </source>
</evidence>
<dbReference type="PROSITE" id="PS51164">
    <property type="entry name" value="CBM1_2"/>
    <property type="match status" value="1"/>
</dbReference>
<comment type="caution">
    <text evidence="4">The sequence shown here is derived from an EMBL/GenBank/DDBJ whole genome shotgun (WGS) entry which is preliminary data.</text>
</comment>
<keyword evidence="5" id="KW-1185">Reference proteome</keyword>
<dbReference type="GO" id="GO:0005576">
    <property type="term" value="C:extracellular region"/>
    <property type="evidence" value="ECO:0007669"/>
    <property type="project" value="InterPro"/>
</dbReference>
<feature type="signal peptide" evidence="2">
    <location>
        <begin position="1"/>
        <end position="22"/>
    </location>
</feature>
<sequence length="313" mass="33351">MRFTRPASAVLFTVCLLDSCDAWKLGVKMSFNLLGFSPRGYFGNTKRDLDSLPGGFDGLEPRDVSPAENGPLNKRGESCDCVETTTASYGLSNLEPYMATPFGRCDVSATTSNLCPTDYNCVCQDSTLSRCLPTSTVSNTECTTYTGASNLPKVTFWWLSSTLEYGADPSGQCGGSKMPSATTSWDPQKTDCPRYQACACQEPGYSICVDTTASDFTGTTCPNTCKYEFKTSLPPPSATATIGGQCGGKCWPGPTNCPSGATCFTETSPSPGAYAMCHTTKPAAVKKLRLKARGDEGINVPARVQAMATPIYF</sequence>
<dbReference type="GO" id="GO:0005975">
    <property type="term" value="P:carbohydrate metabolic process"/>
    <property type="evidence" value="ECO:0007669"/>
    <property type="project" value="InterPro"/>
</dbReference>
<protein>
    <recommendedName>
        <fullName evidence="3">CBM1 domain-containing protein</fullName>
    </recommendedName>
</protein>
<dbReference type="EMBL" id="JAVHJL010000001">
    <property type="protein sequence ID" value="KAK6511677.1"/>
    <property type="molecule type" value="Genomic_DNA"/>
</dbReference>
<evidence type="ECO:0000256" key="2">
    <source>
        <dbReference type="SAM" id="SignalP"/>
    </source>
</evidence>